<dbReference type="InterPro" id="IPR025788">
    <property type="entry name" value="Set2_fungi"/>
</dbReference>
<dbReference type="Pfam" id="PF00856">
    <property type="entry name" value="SET"/>
    <property type="match status" value="1"/>
</dbReference>
<dbReference type="GO" id="GO:0005634">
    <property type="term" value="C:nucleus"/>
    <property type="evidence" value="ECO:0007669"/>
    <property type="project" value="UniProtKB-SubCell"/>
</dbReference>
<proteinExistence type="predicted"/>
<dbReference type="PROSITE" id="PS51215">
    <property type="entry name" value="AWS"/>
    <property type="match status" value="1"/>
</dbReference>
<dbReference type="KEGG" id="kng:KNAG_0C02410"/>
<dbReference type="FunFam" id="2.170.270.10:FF:000033">
    <property type="entry name" value="Histone-lysine N-methyltransferase"/>
    <property type="match status" value="1"/>
</dbReference>
<dbReference type="Pfam" id="PF17907">
    <property type="entry name" value="AWS"/>
    <property type="match status" value="1"/>
</dbReference>
<protein>
    <recommendedName>
        <fullName evidence="4">Histone-lysine N-methyltransferase, H3 lysine-36 specific</fullName>
        <ecNumber evidence="3">2.1.1.359</ecNumber>
    </recommendedName>
    <alternativeName>
        <fullName evidence="13">SET domain-containing protein 2</fullName>
    </alternativeName>
</protein>
<dbReference type="GO" id="GO:0140955">
    <property type="term" value="F:histone H3K36 trimethyltransferase activity"/>
    <property type="evidence" value="ECO:0007669"/>
    <property type="project" value="UniProtKB-EC"/>
</dbReference>
<evidence type="ECO:0000256" key="5">
    <source>
        <dbReference type="ARBA" id="ARBA00022454"/>
    </source>
</evidence>
<dbReference type="PANTHER" id="PTHR22884">
    <property type="entry name" value="SET DOMAIN PROTEINS"/>
    <property type="match status" value="1"/>
</dbReference>
<dbReference type="PROSITE" id="PS50280">
    <property type="entry name" value="SET"/>
    <property type="match status" value="1"/>
</dbReference>
<comment type="catalytic activity">
    <reaction evidence="14">
        <text>L-lysyl(36)-[histone H3] + 3 S-adenosyl-L-methionine = N(6),N(6),N(6)-trimethyl-L-lysyl(36)-[histone H3] + 3 S-adenosyl-L-homocysteine + 3 H(+)</text>
        <dbReference type="Rhea" id="RHEA:60324"/>
        <dbReference type="Rhea" id="RHEA-COMP:9785"/>
        <dbReference type="Rhea" id="RHEA-COMP:15536"/>
        <dbReference type="ChEBI" id="CHEBI:15378"/>
        <dbReference type="ChEBI" id="CHEBI:29969"/>
        <dbReference type="ChEBI" id="CHEBI:57856"/>
        <dbReference type="ChEBI" id="CHEBI:59789"/>
        <dbReference type="ChEBI" id="CHEBI:61961"/>
        <dbReference type="EC" id="2.1.1.359"/>
    </reaction>
</comment>
<evidence type="ECO:0000256" key="6">
    <source>
        <dbReference type="ARBA" id="ARBA00022491"/>
    </source>
</evidence>
<dbReference type="RefSeq" id="XP_022463598.1">
    <property type="nucleotide sequence ID" value="XM_022606954.1"/>
</dbReference>
<dbReference type="Pfam" id="PF08236">
    <property type="entry name" value="SRI"/>
    <property type="match status" value="1"/>
</dbReference>
<dbReference type="InterPro" id="IPR036020">
    <property type="entry name" value="WW_dom_sf"/>
</dbReference>
<dbReference type="GO" id="GO:0006354">
    <property type="term" value="P:DNA-templated transcription elongation"/>
    <property type="evidence" value="ECO:0007669"/>
    <property type="project" value="EnsemblFungi"/>
</dbReference>
<evidence type="ECO:0000256" key="1">
    <source>
        <dbReference type="ARBA" id="ARBA00004123"/>
    </source>
</evidence>
<evidence type="ECO:0000256" key="12">
    <source>
        <dbReference type="ARBA" id="ARBA00023242"/>
    </source>
</evidence>
<dbReference type="Gene3D" id="2.170.270.10">
    <property type="entry name" value="SET domain"/>
    <property type="match status" value="1"/>
</dbReference>
<evidence type="ECO:0000259" key="19">
    <source>
        <dbReference type="PROSITE" id="PS51215"/>
    </source>
</evidence>
<dbReference type="GO" id="GO:0060195">
    <property type="term" value="P:negative regulation of antisense RNA transcription"/>
    <property type="evidence" value="ECO:0007669"/>
    <property type="project" value="EnsemblFungi"/>
</dbReference>
<organism evidence="20 21">
    <name type="scientific">Huiozyma naganishii (strain ATCC MYA-139 / BCRC 22969 / CBS 8797 / KCTC 17520 / NBRC 10181 / NCYC 3082 / Yp74L-3)</name>
    <name type="common">Yeast</name>
    <name type="synonym">Kazachstania naganishii</name>
    <dbReference type="NCBI Taxonomy" id="1071383"/>
    <lineage>
        <taxon>Eukaryota</taxon>
        <taxon>Fungi</taxon>
        <taxon>Dikarya</taxon>
        <taxon>Ascomycota</taxon>
        <taxon>Saccharomycotina</taxon>
        <taxon>Saccharomycetes</taxon>
        <taxon>Saccharomycetales</taxon>
        <taxon>Saccharomycetaceae</taxon>
        <taxon>Huiozyma</taxon>
    </lineage>
</organism>
<keyword evidence="21" id="KW-1185">Reference proteome</keyword>
<keyword evidence="7" id="KW-0489">Methyltransferase</keyword>
<evidence type="ECO:0000256" key="13">
    <source>
        <dbReference type="ARBA" id="ARBA00030091"/>
    </source>
</evidence>
<dbReference type="PROSITE" id="PS50020">
    <property type="entry name" value="WW_DOMAIN_2"/>
    <property type="match status" value="1"/>
</dbReference>
<dbReference type="OrthoDB" id="422362at2759"/>
<reference evidence="20 21" key="1">
    <citation type="journal article" date="2011" name="Proc. Natl. Acad. Sci. U.S.A.">
        <title>Evolutionary erosion of yeast sex chromosomes by mating-type switching accidents.</title>
        <authorList>
            <person name="Gordon J.L."/>
            <person name="Armisen D."/>
            <person name="Proux-Wera E."/>
            <person name="Oheigeartaigh S.S."/>
            <person name="Byrne K.P."/>
            <person name="Wolfe K.H."/>
        </authorList>
    </citation>
    <scope>NUCLEOTIDE SEQUENCE [LARGE SCALE GENOMIC DNA]</scope>
    <source>
        <strain evidence="21">ATCC MYA-139 / BCRC 22969 / CBS 8797 / CCRC 22969 / KCTC 17520 / NBRC 10181 / NCYC 3082</strain>
    </source>
</reference>
<feature type="domain" description="Post-SET" evidence="18">
    <location>
        <begin position="235"/>
        <end position="251"/>
    </location>
</feature>
<dbReference type="HOGENOM" id="CLU_008492_1_1_1"/>
<dbReference type="Proteomes" id="UP000006310">
    <property type="component" value="Chromosome 3"/>
</dbReference>
<evidence type="ECO:0000256" key="2">
    <source>
        <dbReference type="ARBA" id="ARBA00004286"/>
    </source>
</evidence>
<feature type="region of interest" description="Disordered" evidence="15">
    <location>
        <begin position="476"/>
        <end position="554"/>
    </location>
</feature>
<dbReference type="GO" id="GO:0045128">
    <property type="term" value="P:negative regulation of reciprocal meiotic recombination"/>
    <property type="evidence" value="ECO:0007669"/>
    <property type="project" value="EnsemblFungi"/>
</dbReference>
<dbReference type="OMA" id="INVLARW"/>
<dbReference type="PROSITE" id="PS51568">
    <property type="entry name" value="SAM_MT43_SET2_1"/>
    <property type="match status" value="1"/>
</dbReference>
<evidence type="ECO:0000256" key="9">
    <source>
        <dbReference type="ARBA" id="ARBA00022691"/>
    </source>
</evidence>
<dbReference type="GO" id="GO:0006283">
    <property type="term" value="P:transcription-coupled nucleotide-excision repair"/>
    <property type="evidence" value="ECO:0007669"/>
    <property type="project" value="EnsemblFungi"/>
</dbReference>
<dbReference type="InterPro" id="IPR006560">
    <property type="entry name" value="AWS_dom"/>
</dbReference>
<keyword evidence="11" id="KW-0804">Transcription</keyword>
<dbReference type="InterPro" id="IPR001214">
    <property type="entry name" value="SET_dom"/>
</dbReference>
<keyword evidence="12" id="KW-0539">Nucleus</keyword>
<evidence type="ECO:0000256" key="15">
    <source>
        <dbReference type="SAM" id="MobiDB-lite"/>
    </source>
</evidence>
<feature type="domain" description="AWS" evidence="19">
    <location>
        <begin position="47"/>
        <end position="109"/>
    </location>
</feature>
<evidence type="ECO:0000259" key="18">
    <source>
        <dbReference type="PROSITE" id="PS50868"/>
    </source>
</evidence>
<dbReference type="InterPro" id="IPR044437">
    <property type="entry name" value="SETD2/Set2_SET"/>
</dbReference>
<dbReference type="GeneID" id="34525032"/>
<feature type="domain" description="SET" evidence="17">
    <location>
        <begin position="111"/>
        <end position="228"/>
    </location>
</feature>
<evidence type="ECO:0000256" key="14">
    <source>
        <dbReference type="ARBA" id="ARBA00047545"/>
    </source>
</evidence>
<evidence type="ECO:0000256" key="8">
    <source>
        <dbReference type="ARBA" id="ARBA00022679"/>
    </source>
</evidence>
<dbReference type="GO" id="GO:0009302">
    <property type="term" value="P:sno(s)RNA transcription"/>
    <property type="evidence" value="ECO:0007669"/>
    <property type="project" value="EnsemblFungi"/>
</dbReference>
<dbReference type="GO" id="GO:0030437">
    <property type="term" value="P:ascospore formation"/>
    <property type="evidence" value="ECO:0007669"/>
    <property type="project" value="EnsemblFungi"/>
</dbReference>
<dbReference type="InterPro" id="IPR003616">
    <property type="entry name" value="Post-SET_dom"/>
</dbReference>
<dbReference type="GO" id="GO:0032259">
    <property type="term" value="P:methylation"/>
    <property type="evidence" value="ECO:0007669"/>
    <property type="project" value="UniProtKB-KW"/>
</dbReference>
<dbReference type="GO" id="GO:0006353">
    <property type="term" value="P:DNA-templated transcription termination"/>
    <property type="evidence" value="ECO:0007669"/>
    <property type="project" value="EnsemblFungi"/>
</dbReference>
<keyword evidence="5" id="KW-0158">Chromosome</keyword>
<dbReference type="SUPFAM" id="SSF51045">
    <property type="entry name" value="WW domain"/>
    <property type="match status" value="1"/>
</dbReference>
<dbReference type="EMBL" id="HE978316">
    <property type="protein sequence ID" value="CCK69352.1"/>
    <property type="molecule type" value="Genomic_DNA"/>
</dbReference>
<evidence type="ECO:0000256" key="11">
    <source>
        <dbReference type="ARBA" id="ARBA00023163"/>
    </source>
</evidence>
<dbReference type="GO" id="GO:0005829">
    <property type="term" value="C:cytosol"/>
    <property type="evidence" value="ECO:0007669"/>
    <property type="project" value="EnsemblFungi"/>
</dbReference>
<dbReference type="PROSITE" id="PS50868">
    <property type="entry name" value="POST_SET"/>
    <property type="match status" value="1"/>
</dbReference>
<evidence type="ECO:0000256" key="3">
    <source>
        <dbReference type="ARBA" id="ARBA00012178"/>
    </source>
</evidence>
<evidence type="ECO:0000259" key="16">
    <source>
        <dbReference type="PROSITE" id="PS50020"/>
    </source>
</evidence>
<comment type="subcellular location">
    <subcellularLocation>
        <location evidence="2">Chromosome</location>
    </subcellularLocation>
    <subcellularLocation>
        <location evidence="1">Nucleus</location>
    </subcellularLocation>
</comment>
<sequence length="708" mass="82217">MSAKSETPPRIPQLFPNEESKTDEALSTFTPLESCIYTSKYLGNSNNEFMECDCFETFETDEKTGERFNASCGEDSDCINRLTLIECVDGLCESTCGKNCQNQRFQRKQYADVMVFQTKMKGYGVLAKEDIDQHQFIYEYMGEVIDEEEFRDRMATYDEKKFKHFYFMMLQNGQFIDATMKGCLARFCNHSCSPNAYVNKWVVNGKLKMGIFASRKILKDEEITFDYNVDRYGATAQKCYCGEPNCIGFLGGKTQTDAASLLPQSYADALGVSVSMEKKWIKAKKASGETITKSDDENINVEFVESLEITAVEDESDVTKIMSVLLQLDNKLIALKLFQRLFSIESESLLYKVIKLHGYKCFANLLELFGEDEDVIKDILVFLDKLPKTTKNGVVASHINEKVRAVMELFPMLESEGSSLLSKWDSYETYTRITKRELNQTSTSIKSIDLRRLRLPPGWEMIQENGRPMYYNAQEHRKLAEPPKITNTQTRYDTSNGSRYQNYSPSNGRGPMSDHRGSEMYRNKRPLTPDVDYESKAPKLNQDEELERKKEEERKRLKAKYEEESAKRDELTKIIADANRQKEIEREEQLKLEREKEERKLKRKTMSHSAHIERKWNNFFALFVPNLVRKYTTDVALNHDYIKQCSRDITKILTNKELRKDPKTLPPSEPDRDKRAKVKKFVNLYMEKLVNKYKQKKEKKNIMPPSSS</sequence>
<dbReference type="InterPro" id="IPR046341">
    <property type="entry name" value="SET_dom_sf"/>
</dbReference>
<dbReference type="SMART" id="SM00508">
    <property type="entry name" value="PostSET"/>
    <property type="match status" value="1"/>
</dbReference>
<reference evidence="21" key="2">
    <citation type="submission" date="2012-08" db="EMBL/GenBank/DDBJ databases">
        <title>Genome sequence of Kazachstania naganishii.</title>
        <authorList>
            <person name="Gordon J.L."/>
            <person name="Armisen D."/>
            <person name="Proux-Wera E."/>
            <person name="OhEigeartaigh S.S."/>
            <person name="Byrne K.P."/>
            <person name="Wolfe K.H."/>
        </authorList>
    </citation>
    <scope>NUCLEOTIDE SEQUENCE [LARGE SCALE GENOMIC DNA]</scope>
    <source>
        <strain evidence="21">ATCC MYA-139 / BCRC 22969 / CBS 8797 / CCRC 22969 / KCTC 17520 / NBRC 10181 / NCYC 3082</strain>
    </source>
</reference>
<dbReference type="GO" id="GO:0030174">
    <property type="term" value="P:regulation of DNA-templated DNA replication initiation"/>
    <property type="evidence" value="ECO:0007669"/>
    <property type="project" value="EnsemblFungi"/>
</dbReference>
<dbReference type="SMART" id="SM00317">
    <property type="entry name" value="SET"/>
    <property type="match status" value="1"/>
</dbReference>
<evidence type="ECO:0000259" key="17">
    <source>
        <dbReference type="PROSITE" id="PS50280"/>
    </source>
</evidence>
<evidence type="ECO:0000256" key="4">
    <source>
        <dbReference type="ARBA" id="ARBA00018028"/>
    </source>
</evidence>
<feature type="region of interest" description="Disordered" evidence="15">
    <location>
        <begin position="1"/>
        <end position="23"/>
    </location>
</feature>
<dbReference type="Gene3D" id="1.10.1740.100">
    <property type="entry name" value="Set2, Rpb1 interacting domain"/>
    <property type="match status" value="1"/>
</dbReference>
<feature type="domain" description="WW" evidence="16">
    <location>
        <begin position="453"/>
        <end position="485"/>
    </location>
</feature>
<dbReference type="SUPFAM" id="SSF82199">
    <property type="entry name" value="SET domain"/>
    <property type="match status" value="1"/>
</dbReference>
<feature type="compositionally biased region" description="Polar residues" evidence="15">
    <location>
        <begin position="485"/>
        <end position="507"/>
    </location>
</feature>
<dbReference type="AlphaFoldDB" id="J7RWH2"/>
<dbReference type="STRING" id="1071383.J7RWH2"/>
<keyword evidence="9" id="KW-0949">S-adenosyl-L-methionine</keyword>
<dbReference type="InterPro" id="IPR038190">
    <property type="entry name" value="SRI_sf"/>
</dbReference>
<dbReference type="EC" id="2.1.1.359" evidence="3"/>
<accession>J7RWH2</accession>
<evidence type="ECO:0000313" key="21">
    <source>
        <dbReference type="Proteomes" id="UP000006310"/>
    </source>
</evidence>
<dbReference type="CDD" id="cd19172">
    <property type="entry name" value="SET_SETD2"/>
    <property type="match status" value="1"/>
</dbReference>
<dbReference type="InterPro" id="IPR013257">
    <property type="entry name" value="SRI"/>
</dbReference>
<evidence type="ECO:0000313" key="20">
    <source>
        <dbReference type="EMBL" id="CCK69352.1"/>
    </source>
</evidence>
<keyword evidence="8" id="KW-0808">Transferase</keyword>
<dbReference type="InterPro" id="IPR050777">
    <property type="entry name" value="SET2_Histone-Lys_MeTrsfase"/>
</dbReference>
<dbReference type="GO" id="GO:0005694">
    <property type="term" value="C:chromosome"/>
    <property type="evidence" value="ECO:0007669"/>
    <property type="project" value="UniProtKB-SubCell"/>
</dbReference>
<evidence type="ECO:0000256" key="10">
    <source>
        <dbReference type="ARBA" id="ARBA00023015"/>
    </source>
</evidence>
<keyword evidence="10" id="KW-0805">Transcription regulation</keyword>
<dbReference type="InterPro" id="IPR001202">
    <property type="entry name" value="WW_dom"/>
</dbReference>
<feature type="compositionally biased region" description="Basic and acidic residues" evidence="15">
    <location>
        <begin position="512"/>
        <end position="522"/>
    </location>
</feature>
<dbReference type="eggNOG" id="KOG4442">
    <property type="taxonomic scope" value="Eukaryota"/>
</dbReference>
<name>J7RWH2_HUIN7</name>
<evidence type="ECO:0000256" key="7">
    <source>
        <dbReference type="ARBA" id="ARBA00022603"/>
    </source>
</evidence>
<keyword evidence="6" id="KW-0678">Repressor</keyword>
<dbReference type="Pfam" id="PF18507">
    <property type="entry name" value="WW_1"/>
    <property type="match status" value="1"/>
</dbReference>
<dbReference type="GO" id="GO:0003723">
    <property type="term" value="F:RNA binding"/>
    <property type="evidence" value="ECO:0007669"/>
    <property type="project" value="EnsemblFungi"/>
</dbReference>
<gene>
    <name evidence="20" type="primary">KNAG0C02410</name>
    <name evidence="20" type="ordered locus">KNAG_0C02410</name>
</gene>
<dbReference type="SMART" id="SM00570">
    <property type="entry name" value="AWS"/>
    <property type="match status" value="1"/>
</dbReference>